<dbReference type="OrthoDB" id="6198757at2"/>
<reference evidence="1 2" key="1">
    <citation type="journal article" date="2005" name="Nucleic Acids Res.">
        <title>Genomic blueprint of Hahella chejuensis, a marine microbe producing an algicidal agent.</title>
        <authorList>
            <person name="Jeong H."/>
            <person name="Yim J.H."/>
            <person name="Lee C."/>
            <person name="Choi S.-H."/>
            <person name="Park Y.K."/>
            <person name="Yoon S.H."/>
            <person name="Hur C.-G."/>
            <person name="Kang H.-Y."/>
            <person name="Kim D."/>
            <person name="Lee H.H."/>
            <person name="Park K.H."/>
            <person name="Park S.-H."/>
            <person name="Park H.-S."/>
            <person name="Lee H.K."/>
            <person name="Oh T.K."/>
            <person name="Kim J.F."/>
        </authorList>
    </citation>
    <scope>NUCLEOTIDE SEQUENCE [LARGE SCALE GENOMIC DNA]</scope>
    <source>
        <strain evidence="1 2">KCTC 2396</strain>
    </source>
</reference>
<dbReference type="AlphaFoldDB" id="Q2SHS9"/>
<keyword evidence="2" id="KW-1185">Reference proteome</keyword>
<dbReference type="Proteomes" id="UP000000238">
    <property type="component" value="Chromosome"/>
</dbReference>
<dbReference type="HOGENOM" id="CLU_168187_0_0_6"/>
<dbReference type="eggNOG" id="ENOG50339IQ">
    <property type="taxonomic scope" value="Bacteria"/>
</dbReference>
<evidence type="ECO:0000313" key="2">
    <source>
        <dbReference type="Proteomes" id="UP000000238"/>
    </source>
</evidence>
<sequence>MLDFSGRDSQAREVMAHFAERHGDLLLIRLSKGSAAVETVEQAVKLAEFFWWMLDQSEADRESGSLLDENTPFWVERLMTIISGYLTVQGFEKEWEIVSDRA</sequence>
<gene>
    <name evidence="1" type="ordered locus">HCH_03029</name>
</gene>
<proteinExistence type="predicted"/>
<evidence type="ECO:0000313" key="1">
    <source>
        <dbReference type="EMBL" id="ABC29795.1"/>
    </source>
</evidence>
<organism evidence="1 2">
    <name type="scientific">Hahella chejuensis (strain KCTC 2396)</name>
    <dbReference type="NCBI Taxonomy" id="349521"/>
    <lineage>
        <taxon>Bacteria</taxon>
        <taxon>Pseudomonadati</taxon>
        <taxon>Pseudomonadota</taxon>
        <taxon>Gammaproteobacteria</taxon>
        <taxon>Oceanospirillales</taxon>
        <taxon>Hahellaceae</taxon>
        <taxon>Hahella</taxon>
    </lineage>
</organism>
<accession>Q2SHS9</accession>
<dbReference type="EMBL" id="CP000155">
    <property type="protein sequence ID" value="ABC29795.1"/>
    <property type="molecule type" value="Genomic_DNA"/>
</dbReference>
<dbReference type="KEGG" id="hch:HCH_03029"/>
<name>Q2SHS9_HAHCH</name>
<protein>
    <submittedName>
        <fullName evidence="1">Uncharacterized protein</fullName>
    </submittedName>
</protein>
<dbReference type="RefSeq" id="WP_011396864.1">
    <property type="nucleotide sequence ID" value="NC_007645.1"/>
</dbReference>